<dbReference type="PANTHER" id="PTHR11487">
    <property type="entry name" value="THIOESTERASE"/>
    <property type="match status" value="1"/>
</dbReference>
<dbReference type="Proteomes" id="UP000237274">
    <property type="component" value="Unassembled WGS sequence"/>
</dbReference>
<dbReference type="PANTHER" id="PTHR11487:SF0">
    <property type="entry name" value="S-ACYL FATTY ACID SYNTHASE THIOESTERASE, MEDIUM CHAIN"/>
    <property type="match status" value="1"/>
</dbReference>
<evidence type="ECO:0000313" key="3">
    <source>
        <dbReference type="EMBL" id="KGA39753.1"/>
    </source>
</evidence>
<evidence type="ECO:0000256" key="1">
    <source>
        <dbReference type="ARBA" id="ARBA00007169"/>
    </source>
</evidence>
<dbReference type="Pfam" id="PF00975">
    <property type="entry name" value="Thioesterase"/>
    <property type="match status" value="1"/>
</dbReference>
<dbReference type="RefSeq" id="WP_039494404.1">
    <property type="nucleotide sequence ID" value="NZ_JACDRW010000009.1"/>
</dbReference>
<gene>
    <name evidence="4" type="ORF">BV926_20540</name>
    <name evidence="3" type="ORF">KU75_20880</name>
</gene>
<comment type="similarity">
    <text evidence="1">Belongs to the thioesterase family.</text>
</comment>
<dbReference type="InterPro" id="IPR012223">
    <property type="entry name" value="TEII"/>
</dbReference>
<dbReference type="EMBL" id="JQOF01000026">
    <property type="protein sequence ID" value="KGA39753.1"/>
    <property type="molecule type" value="Genomic_DNA"/>
</dbReference>
<accession>A0ABD6VJH3</accession>
<evidence type="ECO:0000313" key="4">
    <source>
        <dbReference type="EMBL" id="POE23299.1"/>
    </source>
</evidence>
<dbReference type="KEGG" id="pcv:BCS7_13570"/>
<protein>
    <submittedName>
        <fullName evidence="4">Thioesterase</fullName>
    </submittedName>
</protein>
<feature type="domain" description="Thioesterase" evidence="2">
    <location>
        <begin position="16"/>
        <end position="238"/>
    </location>
</feature>
<evidence type="ECO:0000259" key="2">
    <source>
        <dbReference type="Pfam" id="PF00975"/>
    </source>
</evidence>
<organism evidence="4 6">
    <name type="scientific">Pectobacterium odoriferum</name>
    <dbReference type="NCBI Taxonomy" id="78398"/>
    <lineage>
        <taxon>Bacteria</taxon>
        <taxon>Pseudomonadati</taxon>
        <taxon>Pseudomonadota</taxon>
        <taxon>Gammaproteobacteria</taxon>
        <taxon>Enterobacterales</taxon>
        <taxon>Pectobacteriaceae</taxon>
        <taxon>Pectobacterium</taxon>
    </lineage>
</organism>
<proteinExistence type="inferred from homology"/>
<comment type="caution">
    <text evidence="4">The sequence shown here is derived from an EMBL/GenBank/DDBJ whole genome shotgun (WGS) entry which is preliminary data.</text>
</comment>
<dbReference type="AlphaFoldDB" id="A0ABD6VJH3"/>
<name>A0ABD6VJH3_9GAMM</name>
<evidence type="ECO:0000313" key="6">
    <source>
        <dbReference type="Proteomes" id="UP000237274"/>
    </source>
</evidence>
<keyword evidence="5" id="KW-1185">Reference proteome</keyword>
<dbReference type="Proteomes" id="UP000029447">
    <property type="component" value="Unassembled WGS sequence"/>
</dbReference>
<dbReference type="SUPFAM" id="SSF53474">
    <property type="entry name" value="alpha/beta-Hydrolases"/>
    <property type="match status" value="1"/>
</dbReference>
<dbReference type="InterPro" id="IPR001031">
    <property type="entry name" value="Thioesterase"/>
</dbReference>
<sequence length="246" mass="27684">MQNSIIISAGKPVAMRLYAIHHAGGSHMLYRPWASLLPEWIELIALEIPGRGLSFGAPFCQTMEDAIELLLSEIQTDTPFALFGHSMGALIAYELTLRLQRQHTPPAWLGLSAFLPPHVKNQTALSRYSWGNNQLMDYLFTLGGIANLDEFTAEPAVMNMLLDILRSDFSLIDNWRMSDELITENIQAHCFSSREDPVAGHQLMSDWQKYISSSFSHTVFSGGHFYLAKHVEALLDIIVMELHALR</sequence>
<dbReference type="Gene3D" id="3.40.50.1820">
    <property type="entry name" value="alpha/beta hydrolase"/>
    <property type="match status" value="1"/>
</dbReference>
<dbReference type="InterPro" id="IPR029058">
    <property type="entry name" value="AB_hydrolase_fold"/>
</dbReference>
<reference evidence="4 6" key="2">
    <citation type="submission" date="2017-01" db="EMBL/GenBank/DDBJ databases">
        <title>Comparative Genomics of 38 Pectobacterium strains comprising three species revealed the characteristics of Pectobacterium carotovorum.</title>
        <authorList>
            <person name="Xie H."/>
            <person name="Ma Y."/>
            <person name="Li X."/>
        </authorList>
    </citation>
    <scope>NUCLEOTIDE SEQUENCE [LARGE SCALE GENOMIC DNA]</scope>
    <source>
        <strain evidence="4 6">Q142</strain>
    </source>
</reference>
<evidence type="ECO:0000313" key="5">
    <source>
        <dbReference type="Proteomes" id="UP000029447"/>
    </source>
</evidence>
<dbReference type="EMBL" id="MTAO01000022">
    <property type="protein sequence ID" value="POE23299.1"/>
    <property type="molecule type" value="Genomic_DNA"/>
</dbReference>
<reference evidence="3 5" key="1">
    <citation type="submission" date="2014-08" db="EMBL/GenBank/DDBJ databases">
        <title>Genome sequences of NCPPB Pectobacterium isolates.</title>
        <authorList>
            <person name="Glover R.H."/>
            <person name="Sapp M."/>
            <person name="Elphinstone J."/>
        </authorList>
    </citation>
    <scope>NUCLEOTIDE SEQUENCE [LARGE SCALE GENOMIC DNA]</scope>
    <source>
        <strain evidence="3 5">NCPPB3841</strain>
    </source>
</reference>